<keyword evidence="2" id="KW-1185">Reference proteome</keyword>
<sequence length="60" mass="6451">MDILLNAFSHGTALATATTPLTASLLARLTPPLSCSQIRQCTDAKDHNYMACTWCRLGAN</sequence>
<gene>
    <name evidence="1" type="ORF">PILCRDRAFT_756784</name>
</gene>
<dbReference type="EMBL" id="KN833353">
    <property type="protein sequence ID" value="KIM71336.1"/>
    <property type="molecule type" value="Genomic_DNA"/>
</dbReference>
<dbReference type="Proteomes" id="UP000054166">
    <property type="component" value="Unassembled WGS sequence"/>
</dbReference>
<organism evidence="1 2">
    <name type="scientific">Piloderma croceum (strain F 1598)</name>
    <dbReference type="NCBI Taxonomy" id="765440"/>
    <lineage>
        <taxon>Eukaryota</taxon>
        <taxon>Fungi</taxon>
        <taxon>Dikarya</taxon>
        <taxon>Basidiomycota</taxon>
        <taxon>Agaricomycotina</taxon>
        <taxon>Agaricomycetes</taxon>
        <taxon>Agaricomycetidae</taxon>
        <taxon>Atheliales</taxon>
        <taxon>Atheliaceae</taxon>
        <taxon>Piloderma</taxon>
    </lineage>
</organism>
<name>A0A0C3EU37_PILCF</name>
<dbReference type="HOGENOM" id="CLU_2942640_0_0_1"/>
<accession>A0A0C3EU37</accession>
<evidence type="ECO:0000313" key="2">
    <source>
        <dbReference type="Proteomes" id="UP000054166"/>
    </source>
</evidence>
<protein>
    <submittedName>
        <fullName evidence="1">Uncharacterized protein</fullName>
    </submittedName>
</protein>
<dbReference type="InParanoid" id="A0A0C3EU37"/>
<reference evidence="2" key="2">
    <citation type="submission" date="2015-01" db="EMBL/GenBank/DDBJ databases">
        <title>Evolutionary Origins and Diversification of the Mycorrhizal Mutualists.</title>
        <authorList>
            <consortium name="DOE Joint Genome Institute"/>
            <consortium name="Mycorrhizal Genomics Consortium"/>
            <person name="Kohler A."/>
            <person name="Kuo A."/>
            <person name="Nagy L.G."/>
            <person name="Floudas D."/>
            <person name="Copeland A."/>
            <person name="Barry K.W."/>
            <person name="Cichocki N."/>
            <person name="Veneault-Fourrey C."/>
            <person name="LaButti K."/>
            <person name="Lindquist E.A."/>
            <person name="Lipzen A."/>
            <person name="Lundell T."/>
            <person name="Morin E."/>
            <person name="Murat C."/>
            <person name="Riley R."/>
            <person name="Ohm R."/>
            <person name="Sun H."/>
            <person name="Tunlid A."/>
            <person name="Henrissat B."/>
            <person name="Grigoriev I.V."/>
            <person name="Hibbett D.S."/>
            <person name="Martin F."/>
        </authorList>
    </citation>
    <scope>NUCLEOTIDE SEQUENCE [LARGE SCALE GENOMIC DNA]</scope>
    <source>
        <strain evidence="2">F 1598</strain>
    </source>
</reference>
<proteinExistence type="predicted"/>
<reference evidence="1 2" key="1">
    <citation type="submission" date="2014-04" db="EMBL/GenBank/DDBJ databases">
        <authorList>
            <consortium name="DOE Joint Genome Institute"/>
            <person name="Kuo A."/>
            <person name="Tarkka M."/>
            <person name="Buscot F."/>
            <person name="Kohler A."/>
            <person name="Nagy L.G."/>
            <person name="Floudas D."/>
            <person name="Copeland A."/>
            <person name="Barry K.W."/>
            <person name="Cichocki N."/>
            <person name="Veneault-Fourrey C."/>
            <person name="LaButti K."/>
            <person name="Lindquist E.A."/>
            <person name="Lipzen A."/>
            <person name="Lundell T."/>
            <person name="Morin E."/>
            <person name="Murat C."/>
            <person name="Sun H."/>
            <person name="Tunlid A."/>
            <person name="Henrissat B."/>
            <person name="Grigoriev I.V."/>
            <person name="Hibbett D.S."/>
            <person name="Martin F."/>
            <person name="Nordberg H.P."/>
            <person name="Cantor M.N."/>
            <person name="Hua S.X."/>
        </authorList>
    </citation>
    <scope>NUCLEOTIDE SEQUENCE [LARGE SCALE GENOMIC DNA]</scope>
    <source>
        <strain evidence="1 2">F 1598</strain>
    </source>
</reference>
<evidence type="ECO:0000313" key="1">
    <source>
        <dbReference type="EMBL" id="KIM71336.1"/>
    </source>
</evidence>
<dbReference type="AlphaFoldDB" id="A0A0C3EU37"/>